<dbReference type="GO" id="GO:0030422">
    <property type="term" value="P:siRNA processing"/>
    <property type="evidence" value="ECO:0007669"/>
    <property type="project" value="TreeGrafter"/>
</dbReference>
<comment type="cofactor">
    <cofactor evidence="1">
        <name>Mn(2+)</name>
        <dbReference type="ChEBI" id="CHEBI:29035"/>
    </cofactor>
</comment>
<keyword evidence="4" id="KW-0479">Metal-binding</keyword>
<dbReference type="OrthoDB" id="416741at2759"/>
<evidence type="ECO:0000256" key="8">
    <source>
        <dbReference type="ARBA" id="ARBA00022884"/>
    </source>
</evidence>
<dbReference type="GO" id="GO:0046872">
    <property type="term" value="F:metal ion binding"/>
    <property type="evidence" value="ECO:0007669"/>
    <property type="project" value="UniProtKB-KW"/>
</dbReference>
<proteinExistence type="predicted"/>
<accession>A0A5N6LY33</accession>
<organism evidence="10 11">
    <name type="scientific">Mikania micrantha</name>
    <name type="common">bitter vine</name>
    <dbReference type="NCBI Taxonomy" id="192012"/>
    <lineage>
        <taxon>Eukaryota</taxon>
        <taxon>Viridiplantae</taxon>
        <taxon>Streptophyta</taxon>
        <taxon>Embryophyta</taxon>
        <taxon>Tracheophyta</taxon>
        <taxon>Spermatophyta</taxon>
        <taxon>Magnoliopsida</taxon>
        <taxon>eudicotyledons</taxon>
        <taxon>Gunneridae</taxon>
        <taxon>Pentapetalae</taxon>
        <taxon>asterids</taxon>
        <taxon>campanulids</taxon>
        <taxon>Asterales</taxon>
        <taxon>Asteraceae</taxon>
        <taxon>Asteroideae</taxon>
        <taxon>Heliantheae alliance</taxon>
        <taxon>Eupatorieae</taxon>
        <taxon>Mikania</taxon>
    </lineage>
</organism>
<comment type="caution">
    <text evidence="10">The sequence shown here is derived from an EMBL/GenBank/DDBJ whole genome shotgun (WGS) entry which is preliminary data.</text>
</comment>
<comment type="cofactor">
    <cofactor evidence="2">
        <name>Mg(2+)</name>
        <dbReference type="ChEBI" id="CHEBI:18420"/>
    </cofactor>
</comment>
<dbReference type="SUPFAM" id="SSF54768">
    <property type="entry name" value="dsRNA-binding domain-like"/>
    <property type="match status" value="1"/>
</dbReference>
<name>A0A5N6LY33_9ASTR</name>
<evidence type="ECO:0000256" key="3">
    <source>
        <dbReference type="ARBA" id="ARBA00022722"/>
    </source>
</evidence>
<dbReference type="InterPro" id="IPR000999">
    <property type="entry name" value="RNase_III_dom"/>
</dbReference>
<evidence type="ECO:0000256" key="2">
    <source>
        <dbReference type="ARBA" id="ARBA00001946"/>
    </source>
</evidence>
<keyword evidence="6" id="KW-0378">Hydrolase</keyword>
<evidence type="ECO:0000313" key="11">
    <source>
        <dbReference type="Proteomes" id="UP000326396"/>
    </source>
</evidence>
<dbReference type="SUPFAM" id="SSF69065">
    <property type="entry name" value="RNase III domain-like"/>
    <property type="match status" value="1"/>
</dbReference>
<keyword evidence="3" id="KW-0540">Nuclease</keyword>
<sequence>MASSSSSWWQSIVSPAKNPFAVHCFNRLRQYAIKAKVKVMASPEEKKALANLKEMEKIIGYEFKNKFLLQQAFTHPSYQGFESYERLEYVGDSILNFLISKQQFFMYPNLPPGSLTTLRAANVDTEKLARVAVNYKFHNYLRHENPMLSKQIRVFIKALEKYPSHSYGLIDAPKTLADIVESTIGAIYIDSNSSIETTWEVVKILLEPMITPEMLQQNPVRKLNELCHKRKLKIRFRDKWSKEGVYEVFIDNQLKGTGEYKAKKEIALNRAAEDAWNTILNNTNAENIISQ</sequence>
<evidence type="ECO:0000313" key="10">
    <source>
        <dbReference type="EMBL" id="KAD3066544.1"/>
    </source>
</evidence>
<evidence type="ECO:0000256" key="6">
    <source>
        <dbReference type="ARBA" id="ARBA00022801"/>
    </source>
</evidence>
<dbReference type="Gene3D" id="3.30.160.20">
    <property type="match status" value="1"/>
</dbReference>
<keyword evidence="7" id="KW-0460">Magnesium</keyword>
<dbReference type="GO" id="GO:0004525">
    <property type="term" value="F:ribonuclease III activity"/>
    <property type="evidence" value="ECO:0007669"/>
    <property type="project" value="InterPro"/>
</dbReference>
<evidence type="ECO:0000256" key="7">
    <source>
        <dbReference type="ARBA" id="ARBA00022842"/>
    </source>
</evidence>
<dbReference type="Gene3D" id="1.10.1520.10">
    <property type="entry name" value="Ribonuclease III domain"/>
    <property type="match status" value="1"/>
</dbReference>
<dbReference type="InterPro" id="IPR014720">
    <property type="entry name" value="dsRBD_dom"/>
</dbReference>
<dbReference type="Proteomes" id="UP000326396">
    <property type="component" value="Linkage Group LG7"/>
</dbReference>
<keyword evidence="8" id="KW-0694">RNA-binding</keyword>
<evidence type="ECO:0000256" key="4">
    <source>
        <dbReference type="ARBA" id="ARBA00022723"/>
    </source>
</evidence>
<dbReference type="GO" id="GO:0005737">
    <property type="term" value="C:cytoplasm"/>
    <property type="evidence" value="ECO:0007669"/>
    <property type="project" value="TreeGrafter"/>
</dbReference>
<reference evidence="10 11" key="1">
    <citation type="submission" date="2019-05" db="EMBL/GenBank/DDBJ databases">
        <title>Mikania micrantha, genome provides insights into the molecular mechanism of rapid growth.</title>
        <authorList>
            <person name="Liu B."/>
        </authorList>
    </citation>
    <scope>NUCLEOTIDE SEQUENCE [LARGE SCALE GENOMIC DNA]</scope>
    <source>
        <strain evidence="10">NLD-2019</strain>
        <tissue evidence="10">Leaf</tissue>
    </source>
</reference>
<dbReference type="Pfam" id="PF00636">
    <property type="entry name" value="Ribonuclease_3"/>
    <property type="match status" value="1"/>
</dbReference>
<feature type="domain" description="RNase III" evidence="9">
    <location>
        <begin position="52"/>
        <end position="192"/>
    </location>
</feature>
<dbReference type="CDD" id="cd00593">
    <property type="entry name" value="RIBOc"/>
    <property type="match status" value="1"/>
</dbReference>
<dbReference type="EMBL" id="SZYD01000017">
    <property type="protein sequence ID" value="KAD3066544.1"/>
    <property type="molecule type" value="Genomic_DNA"/>
</dbReference>
<dbReference type="PANTHER" id="PTHR14950">
    <property type="entry name" value="DICER-RELATED"/>
    <property type="match status" value="1"/>
</dbReference>
<dbReference type="InterPro" id="IPR036389">
    <property type="entry name" value="RNase_III_sf"/>
</dbReference>
<dbReference type="SMART" id="SM00535">
    <property type="entry name" value="RIBOc"/>
    <property type="match status" value="1"/>
</dbReference>
<dbReference type="FunFam" id="1.10.1520.10:FF:000004">
    <property type="entry name" value="Endoribonuclease dicer-like 1"/>
    <property type="match status" value="1"/>
</dbReference>
<dbReference type="PANTHER" id="PTHR14950:SF53">
    <property type="entry name" value="RIBONUCLEASE 3-LIKE PROTEIN 3 ISOFORM X1"/>
    <property type="match status" value="1"/>
</dbReference>
<dbReference type="GO" id="GO:0005634">
    <property type="term" value="C:nucleus"/>
    <property type="evidence" value="ECO:0007669"/>
    <property type="project" value="TreeGrafter"/>
</dbReference>
<evidence type="ECO:0000256" key="5">
    <source>
        <dbReference type="ARBA" id="ARBA00022759"/>
    </source>
</evidence>
<keyword evidence="5" id="KW-0255">Endonuclease</keyword>
<dbReference type="PROSITE" id="PS50142">
    <property type="entry name" value="RNASE_3_2"/>
    <property type="match status" value="1"/>
</dbReference>
<keyword evidence="11" id="KW-1185">Reference proteome</keyword>
<gene>
    <name evidence="10" type="ORF">E3N88_34424</name>
</gene>
<dbReference type="AlphaFoldDB" id="A0A5N6LY33"/>
<evidence type="ECO:0000259" key="9">
    <source>
        <dbReference type="PROSITE" id="PS50142"/>
    </source>
</evidence>
<dbReference type="GO" id="GO:0003723">
    <property type="term" value="F:RNA binding"/>
    <property type="evidence" value="ECO:0007669"/>
    <property type="project" value="UniProtKB-KW"/>
</dbReference>
<evidence type="ECO:0000256" key="1">
    <source>
        <dbReference type="ARBA" id="ARBA00001936"/>
    </source>
</evidence>
<protein>
    <recommendedName>
        <fullName evidence="9">RNase III domain-containing protein</fullName>
    </recommendedName>
</protein>
<dbReference type="Pfam" id="PF00035">
    <property type="entry name" value="dsrm"/>
    <property type="match status" value="1"/>
</dbReference>
<dbReference type="PROSITE" id="PS00517">
    <property type="entry name" value="RNASE_3_1"/>
    <property type="match status" value="1"/>
</dbReference>